<feature type="transmembrane region" description="Helical" evidence="1">
    <location>
        <begin position="87"/>
        <end position="110"/>
    </location>
</feature>
<keyword evidence="1" id="KW-0472">Membrane</keyword>
<proteinExistence type="predicted"/>
<comment type="caution">
    <text evidence="2">The sequence shown here is derived from an EMBL/GenBank/DDBJ whole genome shotgun (WGS) entry which is preliminary data.</text>
</comment>
<sequence>MAPLTQRVCLTAFDRTICFNIVTLEGLKQLVLQFHRDVCEYLIVPFTLWIHKRYVYVLILCSIVVQHPYISAAVLLLWSFYPQFPFYVVYFIFYVVPRSIILDLLACIGFEREGVRSDSFASRYQSRYYQGHTPRNGFFSGAQSYGTIHHEDLTTARHRETHPIVGIFWRFLGWLILYASLVVLLKYGGK</sequence>
<dbReference type="AlphaFoldDB" id="A0A409X3Z3"/>
<dbReference type="InterPro" id="IPR038213">
    <property type="entry name" value="IFI6/IFI27-like_sf"/>
</dbReference>
<gene>
    <name evidence="2" type="ORF">CVT25_006646</name>
</gene>
<feature type="transmembrane region" description="Helical" evidence="1">
    <location>
        <begin position="54"/>
        <end position="81"/>
    </location>
</feature>
<accession>A0A409X3Z3</accession>
<dbReference type="EMBL" id="NHYD01002707">
    <property type="protein sequence ID" value="PPQ85469.1"/>
    <property type="molecule type" value="Genomic_DNA"/>
</dbReference>
<organism evidence="2 3">
    <name type="scientific">Psilocybe cyanescens</name>
    <dbReference type="NCBI Taxonomy" id="93625"/>
    <lineage>
        <taxon>Eukaryota</taxon>
        <taxon>Fungi</taxon>
        <taxon>Dikarya</taxon>
        <taxon>Basidiomycota</taxon>
        <taxon>Agaricomycotina</taxon>
        <taxon>Agaricomycetes</taxon>
        <taxon>Agaricomycetidae</taxon>
        <taxon>Agaricales</taxon>
        <taxon>Agaricineae</taxon>
        <taxon>Strophariaceae</taxon>
        <taxon>Psilocybe</taxon>
    </lineage>
</organism>
<feature type="transmembrane region" description="Helical" evidence="1">
    <location>
        <begin position="167"/>
        <end position="187"/>
    </location>
</feature>
<evidence type="ECO:0000313" key="3">
    <source>
        <dbReference type="Proteomes" id="UP000283269"/>
    </source>
</evidence>
<evidence type="ECO:0000313" key="2">
    <source>
        <dbReference type="EMBL" id="PPQ85469.1"/>
    </source>
</evidence>
<evidence type="ECO:0000256" key="1">
    <source>
        <dbReference type="SAM" id="Phobius"/>
    </source>
</evidence>
<dbReference type="InParanoid" id="A0A409X3Z3"/>
<keyword evidence="1" id="KW-1133">Transmembrane helix</keyword>
<reference evidence="2 3" key="1">
    <citation type="journal article" date="2018" name="Evol. Lett.">
        <title>Horizontal gene cluster transfer increased hallucinogenic mushroom diversity.</title>
        <authorList>
            <person name="Reynolds H.T."/>
            <person name="Vijayakumar V."/>
            <person name="Gluck-Thaler E."/>
            <person name="Korotkin H.B."/>
            <person name="Matheny P.B."/>
            <person name="Slot J.C."/>
        </authorList>
    </citation>
    <scope>NUCLEOTIDE SEQUENCE [LARGE SCALE GENOMIC DNA]</scope>
    <source>
        <strain evidence="2 3">2631</strain>
    </source>
</reference>
<dbReference type="Proteomes" id="UP000283269">
    <property type="component" value="Unassembled WGS sequence"/>
</dbReference>
<protein>
    <submittedName>
        <fullName evidence="2">Uncharacterized protein</fullName>
    </submittedName>
</protein>
<name>A0A409X3Z3_PSICY</name>
<dbReference type="Gene3D" id="6.10.110.10">
    <property type="match status" value="1"/>
</dbReference>
<keyword evidence="1" id="KW-0812">Transmembrane</keyword>
<keyword evidence="3" id="KW-1185">Reference proteome</keyword>
<dbReference type="OrthoDB" id="440424at2759"/>